<dbReference type="SMART" id="SM00421">
    <property type="entry name" value="HTH_LUXR"/>
    <property type="match status" value="1"/>
</dbReference>
<feature type="domain" description="HTH luxR-type" evidence="4">
    <location>
        <begin position="145"/>
        <end position="210"/>
    </location>
</feature>
<dbReference type="AlphaFoldDB" id="E1IGR8"/>
<protein>
    <submittedName>
        <fullName evidence="6">Two-component system response regulator</fullName>
    </submittedName>
</protein>
<dbReference type="HOGENOM" id="CLU_000445_90_10_0"/>
<keyword evidence="7" id="KW-1185">Reference proteome</keyword>
<dbReference type="CDD" id="cd06170">
    <property type="entry name" value="LuxR_C_like"/>
    <property type="match status" value="1"/>
</dbReference>
<dbReference type="GO" id="GO:0003677">
    <property type="term" value="F:DNA binding"/>
    <property type="evidence" value="ECO:0007669"/>
    <property type="project" value="UniProtKB-KW"/>
</dbReference>
<dbReference type="GO" id="GO:0006355">
    <property type="term" value="P:regulation of DNA-templated transcription"/>
    <property type="evidence" value="ECO:0007669"/>
    <property type="project" value="InterPro"/>
</dbReference>
<dbReference type="STRING" id="765420.OSCT_2519"/>
<dbReference type="PANTHER" id="PTHR43214">
    <property type="entry name" value="TWO-COMPONENT RESPONSE REGULATOR"/>
    <property type="match status" value="1"/>
</dbReference>
<dbReference type="PROSITE" id="PS50043">
    <property type="entry name" value="HTH_LUXR_2"/>
    <property type="match status" value="1"/>
</dbReference>
<dbReference type="InterPro" id="IPR039420">
    <property type="entry name" value="WalR-like"/>
</dbReference>
<evidence type="ECO:0000256" key="2">
    <source>
        <dbReference type="ARBA" id="ARBA00023125"/>
    </source>
</evidence>
<proteinExistence type="predicted"/>
<dbReference type="eggNOG" id="COG2197">
    <property type="taxonomic scope" value="Bacteria"/>
</dbReference>
<evidence type="ECO:0000259" key="4">
    <source>
        <dbReference type="PROSITE" id="PS50043"/>
    </source>
</evidence>
<evidence type="ECO:0000256" key="1">
    <source>
        <dbReference type="ARBA" id="ARBA00022553"/>
    </source>
</evidence>
<feature type="modified residue" description="4-aspartylphosphate" evidence="3">
    <location>
        <position position="54"/>
    </location>
</feature>
<dbReference type="Gene3D" id="3.40.50.2300">
    <property type="match status" value="1"/>
</dbReference>
<comment type="caution">
    <text evidence="6">The sequence shown here is derived from an EMBL/GenBank/DDBJ whole genome shotgun (WGS) entry which is preliminary data.</text>
</comment>
<dbReference type="InterPro" id="IPR000792">
    <property type="entry name" value="Tscrpt_reg_LuxR_C"/>
</dbReference>
<gene>
    <name evidence="6" type="ORF">OSCT_2519</name>
</gene>
<accession>E1IGR8</accession>
<organism evidence="6 7">
    <name type="scientific">Oscillochloris trichoides DG-6</name>
    <dbReference type="NCBI Taxonomy" id="765420"/>
    <lineage>
        <taxon>Bacteria</taxon>
        <taxon>Bacillati</taxon>
        <taxon>Chloroflexota</taxon>
        <taxon>Chloroflexia</taxon>
        <taxon>Chloroflexales</taxon>
        <taxon>Chloroflexineae</taxon>
        <taxon>Oscillochloridaceae</taxon>
        <taxon>Oscillochloris</taxon>
    </lineage>
</organism>
<dbReference type="OrthoDB" id="9779069at2"/>
<keyword evidence="2" id="KW-0238">DNA-binding</keyword>
<name>E1IGR8_9CHLR</name>
<dbReference type="InterPro" id="IPR058245">
    <property type="entry name" value="NreC/VraR/RcsB-like_REC"/>
</dbReference>
<feature type="domain" description="Response regulatory" evidence="5">
    <location>
        <begin position="3"/>
        <end position="119"/>
    </location>
</feature>
<sequence length="215" mass="23746">MIRVLIVDDHAVVRHGIQSMLTLEDDIEVVGDADSGMQAVEKARSLHPQVVLLDLKMPGMGGALTCRAVKEVSPRSRVLILTGVDAEQDVMNALEHDADGYLLKDAPAEELLHAIRVVASGQAYLQPSITRRVLRRLSSSNAPQQPLLPPQLTPRELDVLRLMATSRSNKEMAEAMTVTEETVRSHIKSILNKLRQPNRMQAVLMALRLGIIELE</sequence>
<dbReference type="GO" id="GO:0000160">
    <property type="term" value="P:phosphorelay signal transduction system"/>
    <property type="evidence" value="ECO:0007669"/>
    <property type="project" value="InterPro"/>
</dbReference>
<dbReference type="SUPFAM" id="SSF46894">
    <property type="entry name" value="C-terminal effector domain of the bipartite response regulators"/>
    <property type="match status" value="1"/>
</dbReference>
<dbReference type="Proteomes" id="UP000054010">
    <property type="component" value="Unassembled WGS sequence"/>
</dbReference>
<dbReference type="PRINTS" id="PR00038">
    <property type="entry name" value="HTHLUXR"/>
</dbReference>
<dbReference type="EMBL" id="ADVR01000110">
    <property type="protein sequence ID" value="EFO79655.1"/>
    <property type="molecule type" value="Genomic_DNA"/>
</dbReference>
<dbReference type="InterPro" id="IPR016032">
    <property type="entry name" value="Sig_transdc_resp-reg_C-effctor"/>
</dbReference>
<evidence type="ECO:0000313" key="6">
    <source>
        <dbReference type="EMBL" id="EFO79655.1"/>
    </source>
</evidence>
<dbReference type="Pfam" id="PF00072">
    <property type="entry name" value="Response_reg"/>
    <property type="match status" value="1"/>
</dbReference>
<dbReference type="Pfam" id="PF00196">
    <property type="entry name" value="GerE"/>
    <property type="match status" value="1"/>
</dbReference>
<dbReference type="SUPFAM" id="SSF52172">
    <property type="entry name" value="CheY-like"/>
    <property type="match status" value="1"/>
</dbReference>
<reference evidence="6 7" key="1">
    <citation type="journal article" date="2011" name="J. Bacteriol.">
        <title>Draft genome sequence of the anoxygenic filamentous phototrophic bacterium Oscillochloris trichoides subsp. DG-6.</title>
        <authorList>
            <person name="Kuznetsov B.B."/>
            <person name="Ivanovsky R.N."/>
            <person name="Keppen O.I."/>
            <person name="Sukhacheva M.V."/>
            <person name="Bumazhkin B.K."/>
            <person name="Patutina E.O."/>
            <person name="Beletsky A.V."/>
            <person name="Mardanov A.V."/>
            <person name="Baslerov R.V."/>
            <person name="Panteleeva A.N."/>
            <person name="Kolganova T.V."/>
            <person name="Ravin N.V."/>
            <person name="Skryabin K.G."/>
        </authorList>
    </citation>
    <scope>NUCLEOTIDE SEQUENCE [LARGE SCALE GENOMIC DNA]</scope>
    <source>
        <strain evidence="6 7">DG-6</strain>
    </source>
</reference>
<evidence type="ECO:0000259" key="5">
    <source>
        <dbReference type="PROSITE" id="PS50110"/>
    </source>
</evidence>
<dbReference type="InterPro" id="IPR001789">
    <property type="entry name" value="Sig_transdc_resp-reg_receiver"/>
</dbReference>
<dbReference type="SMART" id="SM00448">
    <property type="entry name" value="REC"/>
    <property type="match status" value="1"/>
</dbReference>
<dbReference type="PROSITE" id="PS50110">
    <property type="entry name" value="RESPONSE_REGULATORY"/>
    <property type="match status" value="1"/>
</dbReference>
<evidence type="ECO:0000313" key="7">
    <source>
        <dbReference type="Proteomes" id="UP000054010"/>
    </source>
</evidence>
<dbReference type="CDD" id="cd17535">
    <property type="entry name" value="REC_NarL-like"/>
    <property type="match status" value="1"/>
</dbReference>
<evidence type="ECO:0000256" key="3">
    <source>
        <dbReference type="PROSITE-ProRule" id="PRU00169"/>
    </source>
</evidence>
<dbReference type="InterPro" id="IPR011006">
    <property type="entry name" value="CheY-like_superfamily"/>
</dbReference>
<keyword evidence="1 3" id="KW-0597">Phosphoprotein</keyword>